<comment type="caution">
    <text evidence="1">The sequence shown here is derived from an EMBL/GenBank/DDBJ whole genome shotgun (WGS) entry which is preliminary data.</text>
</comment>
<accession>A0A9P1EN15</accession>
<reference evidence="1" key="1">
    <citation type="submission" date="2022-07" db="EMBL/GenBank/DDBJ databases">
        <authorList>
            <person name="Macas J."/>
            <person name="Novak P."/>
            <person name="Neumann P."/>
        </authorList>
    </citation>
    <scope>NUCLEOTIDE SEQUENCE</scope>
</reference>
<protein>
    <submittedName>
        <fullName evidence="1">Uncharacterized protein</fullName>
    </submittedName>
</protein>
<gene>
    <name evidence="1" type="ORF">CEURO_LOCUS22183</name>
</gene>
<evidence type="ECO:0000313" key="2">
    <source>
        <dbReference type="Proteomes" id="UP001152484"/>
    </source>
</evidence>
<dbReference type="EMBL" id="CAMAPE010000077">
    <property type="protein sequence ID" value="CAH9119050.1"/>
    <property type="molecule type" value="Genomic_DNA"/>
</dbReference>
<dbReference type="OrthoDB" id="1743371at2759"/>
<evidence type="ECO:0000313" key="1">
    <source>
        <dbReference type="EMBL" id="CAH9119050.1"/>
    </source>
</evidence>
<dbReference type="Proteomes" id="UP001152484">
    <property type="component" value="Unassembled WGS sequence"/>
</dbReference>
<organism evidence="1 2">
    <name type="scientific">Cuscuta europaea</name>
    <name type="common">European dodder</name>
    <dbReference type="NCBI Taxonomy" id="41803"/>
    <lineage>
        <taxon>Eukaryota</taxon>
        <taxon>Viridiplantae</taxon>
        <taxon>Streptophyta</taxon>
        <taxon>Embryophyta</taxon>
        <taxon>Tracheophyta</taxon>
        <taxon>Spermatophyta</taxon>
        <taxon>Magnoliopsida</taxon>
        <taxon>eudicotyledons</taxon>
        <taxon>Gunneridae</taxon>
        <taxon>Pentapetalae</taxon>
        <taxon>asterids</taxon>
        <taxon>lamiids</taxon>
        <taxon>Solanales</taxon>
        <taxon>Convolvulaceae</taxon>
        <taxon>Cuscuteae</taxon>
        <taxon>Cuscuta</taxon>
        <taxon>Cuscuta subgen. Cuscuta</taxon>
    </lineage>
</organism>
<name>A0A9P1EN15_CUSEU</name>
<sequence length="99" mass="11068">MCHLIPSFRCLNRSLGSLQLLYQRLILFHTPAVRPRLQDCRLTFTRQFEIGSSSQHPSPSGAGNSPSYLSTMAPQLTFSTLNVTNIVTTRLASVEDYLP</sequence>
<dbReference type="AlphaFoldDB" id="A0A9P1EN15"/>
<keyword evidence="2" id="KW-1185">Reference proteome</keyword>
<proteinExistence type="predicted"/>